<organism evidence="2">
    <name type="scientific">Capitella teleta</name>
    <name type="common">Polychaete worm</name>
    <dbReference type="NCBI Taxonomy" id="283909"/>
    <lineage>
        <taxon>Eukaryota</taxon>
        <taxon>Metazoa</taxon>
        <taxon>Spiralia</taxon>
        <taxon>Lophotrochozoa</taxon>
        <taxon>Annelida</taxon>
        <taxon>Polychaeta</taxon>
        <taxon>Sedentaria</taxon>
        <taxon>Scolecida</taxon>
        <taxon>Capitellidae</taxon>
        <taxon>Capitella</taxon>
    </lineage>
</organism>
<dbReference type="AlphaFoldDB" id="R7UVR1"/>
<reference evidence="3" key="3">
    <citation type="submission" date="2015-06" db="UniProtKB">
        <authorList>
            <consortium name="EnsemblMetazoa"/>
        </authorList>
    </citation>
    <scope>IDENTIFICATION</scope>
</reference>
<dbReference type="EMBL" id="AMQN01020664">
    <property type="status" value="NOT_ANNOTATED_CDS"/>
    <property type="molecule type" value="Genomic_DNA"/>
</dbReference>
<evidence type="ECO:0000313" key="3">
    <source>
        <dbReference type="EnsemblMetazoa" id="CapteP190467"/>
    </source>
</evidence>
<dbReference type="EMBL" id="AMQN01020663">
    <property type="status" value="NOT_ANNOTATED_CDS"/>
    <property type="molecule type" value="Genomic_DNA"/>
</dbReference>
<evidence type="ECO:0000313" key="2">
    <source>
        <dbReference type="EMBL" id="ELU10414.1"/>
    </source>
</evidence>
<dbReference type="HOGENOM" id="CLU_947448_0_0_1"/>
<evidence type="ECO:0000256" key="1">
    <source>
        <dbReference type="SAM" id="MobiDB-lite"/>
    </source>
</evidence>
<dbReference type="EMBL" id="KB297512">
    <property type="protein sequence ID" value="ELU10414.1"/>
    <property type="molecule type" value="Genomic_DNA"/>
</dbReference>
<reference evidence="2 4" key="2">
    <citation type="journal article" date="2013" name="Nature">
        <title>Insights into bilaterian evolution from three spiralian genomes.</title>
        <authorList>
            <person name="Simakov O."/>
            <person name="Marletaz F."/>
            <person name="Cho S.J."/>
            <person name="Edsinger-Gonzales E."/>
            <person name="Havlak P."/>
            <person name="Hellsten U."/>
            <person name="Kuo D.H."/>
            <person name="Larsson T."/>
            <person name="Lv J."/>
            <person name="Arendt D."/>
            <person name="Savage R."/>
            <person name="Osoegawa K."/>
            <person name="de Jong P."/>
            <person name="Grimwood J."/>
            <person name="Chapman J.A."/>
            <person name="Shapiro H."/>
            <person name="Aerts A."/>
            <person name="Otillar R.P."/>
            <person name="Terry A.Y."/>
            <person name="Boore J.L."/>
            <person name="Grigoriev I.V."/>
            <person name="Lindberg D.R."/>
            <person name="Seaver E.C."/>
            <person name="Weisblat D.A."/>
            <person name="Putnam N.H."/>
            <person name="Rokhsar D.S."/>
        </authorList>
    </citation>
    <scope>NUCLEOTIDE SEQUENCE</scope>
    <source>
        <strain evidence="2 4">I ESC-2004</strain>
    </source>
</reference>
<accession>R7UVR1</accession>
<evidence type="ECO:0000313" key="4">
    <source>
        <dbReference type="Proteomes" id="UP000014760"/>
    </source>
</evidence>
<proteinExistence type="predicted"/>
<feature type="region of interest" description="Disordered" evidence="1">
    <location>
        <begin position="255"/>
        <end position="294"/>
    </location>
</feature>
<gene>
    <name evidence="2" type="ORF">CAPTEDRAFT_190467</name>
</gene>
<sequence length="294" mass="33365">MKIGIAFSADGSNCLLQLIARQFRYHPGKLNIRADMLSRIAAINLDPAPAPAFDLQEIPEIWRADQIDPDELIRAQKDEFEDQWIEATQEQDASPFVIDSGILYSLAEPHRHAGRYPRLMLPHAYRQKVIDRCHIEVAHAAFAKTLARVQESYLWSDERLHNLHTASEFLKQHHEASKARYRAQESPSATALSPGTFVSIRVLSPRKGQPKWQPGFQIIGSRGPALRIRNVETSKIYRLNQRDVRVIPEILPYEEIDPLPPKKDRKENDLPEAASPLILPDEPTVCSPPTTKAL</sequence>
<dbReference type="OrthoDB" id="417598at2759"/>
<dbReference type="Proteomes" id="UP000014760">
    <property type="component" value="Unassembled WGS sequence"/>
</dbReference>
<protein>
    <submittedName>
        <fullName evidence="2 3">Uncharacterized protein</fullName>
    </submittedName>
</protein>
<dbReference type="EnsemblMetazoa" id="CapteT190467">
    <property type="protein sequence ID" value="CapteP190467"/>
    <property type="gene ID" value="CapteG190467"/>
</dbReference>
<name>R7UVR1_CAPTE</name>
<dbReference type="EMBL" id="AMQN01020662">
    <property type="status" value="NOT_ANNOTATED_CDS"/>
    <property type="molecule type" value="Genomic_DNA"/>
</dbReference>
<dbReference type="OMA" id="TSELEWE"/>
<feature type="compositionally biased region" description="Basic and acidic residues" evidence="1">
    <location>
        <begin position="260"/>
        <end position="269"/>
    </location>
</feature>
<reference evidence="4" key="1">
    <citation type="submission" date="2012-12" db="EMBL/GenBank/DDBJ databases">
        <authorList>
            <person name="Hellsten U."/>
            <person name="Grimwood J."/>
            <person name="Chapman J.A."/>
            <person name="Shapiro H."/>
            <person name="Aerts A."/>
            <person name="Otillar R.P."/>
            <person name="Terry A.Y."/>
            <person name="Boore J.L."/>
            <person name="Simakov O."/>
            <person name="Marletaz F."/>
            <person name="Cho S.-J."/>
            <person name="Edsinger-Gonzales E."/>
            <person name="Havlak P."/>
            <person name="Kuo D.-H."/>
            <person name="Larsson T."/>
            <person name="Lv J."/>
            <person name="Arendt D."/>
            <person name="Savage R."/>
            <person name="Osoegawa K."/>
            <person name="de Jong P."/>
            <person name="Lindberg D.R."/>
            <person name="Seaver E.C."/>
            <person name="Weisblat D.A."/>
            <person name="Putnam N.H."/>
            <person name="Grigoriev I.V."/>
            <person name="Rokhsar D.S."/>
        </authorList>
    </citation>
    <scope>NUCLEOTIDE SEQUENCE</scope>
    <source>
        <strain evidence="4">I ESC-2004</strain>
    </source>
</reference>
<keyword evidence="4" id="KW-1185">Reference proteome</keyword>
<dbReference type="Gene3D" id="1.10.340.70">
    <property type="match status" value="1"/>
</dbReference>